<organism evidence="2 3">
    <name type="scientific">Jatropha curcas</name>
    <name type="common">Barbados nut</name>
    <dbReference type="NCBI Taxonomy" id="180498"/>
    <lineage>
        <taxon>Eukaryota</taxon>
        <taxon>Viridiplantae</taxon>
        <taxon>Streptophyta</taxon>
        <taxon>Embryophyta</taxon>
        <taxon>Tracheophyta</taxon>
        <taxon>Spermatophyta</taxon>
        <taxon>Magnoliopsida</taxon>
        <taxon>eudicotyledons</taxon>
        <taxon>Gunneridae</taxon>
        <taxon>Pentapetalae</taxon>
        <taxon>rosids</taxon>
        <taxon>fabids</taxon>
        <taxon>Malpighiales</taxon>
        <taxon>Euphorbiaceae</taxon>
        <taxon>Crotonoideae</taxon>
        <taxon>Jatropheae</taxon>
        <taxon>Jatropha</taxon>
    </lineage>
</organism>
<reference evidence="2 3" key="1">
    <citation type="journal article" date="2014" name="PLoS ONE">
        <title>Global Analysis of Gene Expression Profiles in Physic Nut (Jatropha curcas L.) Seedlings Exposed to Salt Stress.</title>
        <authorList>
            <person name="Zhang L."/>
            <person name="Zhang C."/>
            <person name="Wu P."/>
            <person name="Chen Y."/>
            <person name="Li M."/>
            <person name="Jiang H."/>
            <person name="Wu G."/>
        </authorList>
    </citation>
    <scope>NUCLEOTIDE SEQUENCE [LARGE SCALE GENOMIC DNA]</scope>
    <source>
        <strain evidence="3">cv. GZQX0401</strain>
        <tissue evidence="2">Young leaves</tissue>
    </source>
</reference>
<evidence type="ECO:0000313" key="2">
    <source>
        <dbReference type="EMBL" id="KDP36226.1"/>
    </source>
</evidence>
<protein>
    <submittedName>
        <fullName evidence="2">Uncharacterized protein</fullName>
    </submittedName>
</protein>
<dbReference type="Proteomes" id="UP000027138">
    <property type="component" value="Unassembled WGS sequence"/>
</dbReference>
<dbReference type="EMBL" id="KK914448">
    <property type="protein sequence ID" value="KDP36226.1"/>
    <property type="molecule type" value="Genomic_DNA"/>
</dbReference>
<gene>
    <name evidence="2" type="ORF">JCGZ_09946</name>
</gene>
<sequence>MKVSEFQAQVTSAQSKVSRERAHGGRDRIVCKLRVSEFQGQTRERAMKVASAHRPKEQVASAQMKVAVA</sequence>
<name>A0A067KJ56_JATCU</name>
<feature type="compositionally biased region" description="Polar residues" evidence="1">
    <location>
        <begin position="1"/>
        <end position="16"/>
    </location>
</feature>
<accession>A0A067KJ56</accession>
<keyword evidence="3" id="KW-1185">Reference proteome</keyword>
<feature type="region of interest" description="Disordered" evidence="1">
    <location>
        <begin position="50"/>
        <end position="69"/>
    </location>
</feature>
<dbReference type="AlphaFoldDB" id="A0A067KJ56"/>
<evidence type="ECO:0000256" key="1">
    <source>
        <dbReference type="SAM" id="MobiDB-lite"/>
    </source>
</evidence>
<proteinExistence type="predicted"/>
<evidence type="ECO:0000313" key="3">
    <source>
        <dbReference type="Proteomes" id="UP000027138"/>
    </source>
</evidence>
<feature type="region of interest" description="Disordered" evidence="1">
    <location>
        <begin position="1"/>
        <end position="25"/>
    </location>
</feature>